<name>A0A402CWQ9_9BACT</name>
<accession>A0A402CWQ9</accession>
<reference evidence="1 2" key="1">
    <citation type="journal article" date="2019" name="Int. J. Syst. Evol. Microbiol.">
        <title>Capsulimonas corticalis gen. nov., sp. nov., an aerobic capsulated bacterium, of a novel bacterial order, Capsulimonadales ord. nov., of the class Armatimonadia of the phylum Armatimonadetes.</title>
        <authorList>
            <person name="Li J."/>
            <person name="Kudo C."/>
            <person name="Tonouchi A."/>
        </authorList>
    </citation>
    <scope>NUCLEOTIDE SEQUENCE [LARGE SCALE GENOMIC DNA]</scope>
    <source>
        <strain evidence="1 2">AX-7</strain>
    </source>
</reference>
<dbReference type="InterPro" id="IPR010581">
    <property type="entry name" value="DUF1152"/>
</dbReference>
<dbReference type="EMBL" id="AP025739">
    <property type="protein sequence ID" value="BDI34245.1"/>
    <property type="molecule type" value="Genomic_DNA"/>
</dbReference>
<sequence>MLNQTIDTRLAHSQSILIAGGGGGYDVVCGAPIALALARQGKDVHIAGFSSTPINDIANATQHSPFLVEVTARSSRPSYFPEGWLAKALSDRMARDVSVWCMGASGVGPLLESYTRLVRDLSIDTIILVDGGVDSLLRGDENALGSPLEDAISLAALSLLEGPQRILAAVAFGAERLDQICHAQVLARVAALTNAGAWLGCECLEGVAATDLSEIAEYILQNQRGMRQSIVIASLISAIRGDFGDVAVLPHATTTPPWISPLTSLFWYFDLPEVARQNLYLSKLINTTTYDQAAEYLGGYLKSRVKRGWEAIPI</sequence>
<protein>
    <submittedName>
        <fullName evidence="1">Uncharacterized protein</fullName>
    </submittedName>
</protein>
<proteinExistence type="predicted"/>
<dbReference type="OrthoDB" id="182205at2"/>
<evidence type="ECO:0000313" key="2">
    <source>
        <dbReference type="Proteomes" id="UP000287394"/>
    </source>
</evidence>
<dbReference type="AlphaFoldDB" id="A0A402CWQ9"/>
<dbReference type="KEGG" id="ccot:CCAX7_62960"/>
<dbReference type="Pfam" id="PF06626">
    <property type="entry name" value="DUF1152"/>
    <property type="match status" value="1"/>
</dbReference>
<dbReference type="RefSeq" id="WP_119321780.1">
    <property type="nucleotide sequence ID" value="NZ_AP025739.1"/>
</dbReference>
<gene>
    <name evidence="1" type="ORF">CCAX7_62960</name>
</gene>
<dbReference type="Proteomes" id="UP000287394">
    <property type="component" value="Chromosome"/>
</dbReference>
<evidence type="ECO:0000313" key="1">
    <source>
        <dbReference type="EMBL" id="BDI34245.1"/>
    </source>
</evidence>
<organism evidence="1 2">
    <name type="scientific">Capsulimonas corticalis</name>
    <dbReference type="NCBI Taxonomy" id="2219043"/>
    <lineage>
        <taxon>Bacteria</taxon>
        <taxon>Bacillati</taxon>
        <taxon>Armatimonadota</taxon>
        <taxon>Armatimonadia</taxon>
        <taxon>Capsulimonadales</taxon>
        <taxon>Capsulimonadaceae</taxon>
        <taxon>Capsulimonas</taxon>
    </lineage>
</organism>
<keyword evidence="2" id="KW-1185">Reference proteome</keyword>